<comment type="caution">
    <text evidence="2">The sequence shown here is derived from an EMBL/GenBank/DDBJ whole genome shotgun (WGS) entry which is preliminary data.</text>
</comment>
<keyword evidence="3" id="KW-1185">Reference proteome</keyword>
<accession>A0ABP5ME40</accession>
<feature type="region of interest" description="Disordered" evidence="1">
    <location>
        <begin position="83"/>
        <end position="114"/>
    </location>
</feature>
<organism evidence="2 3">
    <name type="scientific">Arthrobacter parietis</name>
    <dbReference type="NCBI Taxonomy" id="271434"/>
    <lineage>
        <taxon>Bacteria</taxon>
        <taxon>Bacillati</taxon>
        <taxon>Actinomycetota</taxon>
        <taxon>Actinomycetes</taxon>
        <taxon>Micrococcales</taxon>
        <taxon>Micrococcaceae</taxon>
        <taxon>Arthrobacter</taxon>
    </lineage>
</organism>
<protein>
    <recommendedName>
        <fullName evidence="4">WXG100 family type VII secretion target</fullName>
    </recommendedName>
</protein>
<gene>
    <name evidence="2" type="ORF">GCM10009784_01620</name>
</gene>
<evidence type="ECO:0000256" key="1">
    <source>
        <dbReference type="SAM" id="MobiDB-lite"/>
    </source>
</evidence>
<evidence type="ECO:0008006" key="4">
    <source>
        <dbReference type="Google" id="ProtNLM"/>
    </source>
</evidence>
<evidence type="ECO:0000313" key="3">
    <source>
        <dbReference type="Proteomes" id="UP001500974"/>
    </source>
</evidence>
<proteinExistence type="predicted"/>
<reference evidence="3" key="1">
    <citation type="journal article" date="2019" name="Int. J. Syst. Evol. Microbiol.">
        <title>The Global Catalogue of Microorganisms (GCM) 10K type strain sequencing project: providing services to taxonomists for standard genome sequencing and annotation.</title>
        <authorList>
            <consortium name="The Broad Institute Genomics Platform"/>
            <consortium name="The Broad Institute Genome Sequencing Center for Infectious Disease"/>
            <person name="Wu L."/>
            <person name="Ma J."/>
        </authorList>
    </citation>
    <scope>NUCLEOTIDE SEQUENCE [LARGE SCALE GENOMIC DNA]</scope>
    <source>
        <strain evidence="3">JCM 14917</strain>
    </source>
</reference>
<dbReference type="EMBL" id="BAAAON010000001">
    <property type="protein sequence ID" value="GAA2172182.1"/>
    <property type="molecule type" value="Genomic_DNA"/>
</dbReference>
<dbReference type="RefSeq" id="WP_346027153.1">
    <property type="nucleotide sequence ID" value="NZ_BAAAON010000001.1"/>
</dbReference>
<evidence type="ECO:0000313" key="2">
    <source>
        <dbReference type="EMBL" id="GAA2172182.1"/>
    </source>
</evidence>
<dbReference type="Gene3D" id="1.10.287.1060">
    <property type="entry name" value="ESAT-6-like"/>
    <property type="match status" value="1"/>
</dbReference>
<sequence>MSGETIGANPQQLRDLARSMGSSSAAITTADQTITALLNGIPWNGPDAAQFRTRWHTSVRVQLNQTAAMLETQSHALVDQAVQQEQTSNDDDSGGGGGGGGFDGVPASAADGSTPASAGDDLLDLFGNGLGDLGAWPPFQIANWVTSAGGLGAERLLNAMARADLLTPGFGTAPEVGYLRGTQTLNALNLAGKFAGGLSILTGLGQTYQGIQSGDGHVVADGAITTILAAGSLTPTPAAPFFAAASLVWAGAQFLSGDVPVTERITDFASDAGDAISDGADAIAEGAEDAWNWAFG</sequence>
<dbReference type="Proteomes" id="UP001500974">
    <property type="component" value="Unassembled WGS sequence"/>
</dbReference>
<name>A0ABP5ME40_9MICC</name>
<feature type="compositionally biased region" description="Gly residues" evidence="1">
    <location>
        <begin position="94"/>
        <end position="103"/>
    </location>
</feature>